<proteinExistence type="predicted"/>
<evidence type="ECO:0000259" key="4">
    <source>
        <dbReference type="PROSITE" id="PS01124"/>
    </source>
</evidence>
<reference evidence="5 6" key="1">
    <citation type="submission" date="2024-03" db="EMBL/GenBank/DDBJ databases">
        <title>Human intestinal bacterial collection.</title>
        <authorList>
            <person name="Pauvert C."/>
            <person name="Hitch T.C.A."/>
            <person name="Clavel T."/>
        </authorList>
    </citation>
    <scope>NUCLEOTIDE SEQUENCE [LARGE SCALE GENOMIC DNA]</scope>
    <source>
        <strain evidence="5 6">CLA-JM-H16</strain>
    </source>
</reference>
<protein>
    <submittedName>
        <fullName evidence="5">AraC family transcriptional regulator</fullName>
    </submittedName>
</protein>
<dbReference type="PROSITE" id="PS00041">
    <property type="entry name" value="HTH_ARAC_FAMILY_1"/>
    <property type="match status" value="1"/>
</dbReference>
<evidence type="ECO:0000256" key="1">
    <source>
        <dbReference type="ARBA" id="ARBA00023015"/>
    </source>
</evidence>
<dbReference type="Pfam" id="PF07883">
    <property type="entry name" value="Cupin_2"/>
    <property type="match status" value="1"/>
</dbReference>
<keyword evidence="1" id="KW-0805">Transcription regulation</keyword>
<dbReference type="PANTHER" id="PTHR43280">
    <property type="entry name" value="ARAC-FAMILY TRANSCRIPTIONAL REGULATOR"/>
    <property type="match status" value="1"/>
</dbReference>
<dbReference type="InterPro" id="IPR020449">
    <property type="entry name" value="Tscrpt_reg_AraC-type_HTH"/>
</dbReference>
<evidence type="ECO:0000313" key="6">
    <source>
        <dbReference type="Proteomes" id="UP001473063"/>
    </source>
</evidence>
<organism evidence="5 6">
    <name type="scientific">Blautia aquisgranensis</name>
    <dbReference type="NCBI Taxonomy" id="3133153"/>
    <lineage>
        <taxon>Bacteria</taxon>
        <taxon>Bacillati</taxon>
        <taxon>Bacillota</taxon>
        <taxon>Clostridia</taxon>
        <taxon>Lachnospirales</taxon>
        <taxon>Lachnospiraceae</taxon>
        <taxon>Blautia</taxon>
    </lineage>
</organism>
<dbReference type="Proteomes" id="UP001473063">
    <property type="component" value="Unassembled WGS sequence"/>
</dbReference>
<dbReference type="SMART" id="SM00342">
    <property type="entry name" value="HTH_ARAC"/>
    <property type="match status" value="1"/>
</dbReference>
<dbReference type="PROSITE" id="PS01124">
    <property type="entry name" value="HTH_ARAC_FAMILY_2"/>
    <property type="match status" value="1"/>
</dbReference>
<keyword evidence="6" id="KW-1185">Reference proteome</keyword>
<accession>A0ABV1BEP8</accession>
<dbReference type="Gene3D" id="1.10.10.60">
    <property type="entry name" value="Homeodomain-like"/>
    <property type="match status" value="2"/>
</dbReference>
<dbReference type="InterPro" id="IPR018060">
    <property type="entry name" value="HTH_AraC"/>
</dbReference>
<keyword evidence="2" id="KW-0238">DNA-binding</keyword>
<dbReference type="InterPro" id="IPR014710">
    <property type="entry name" value="RmlC-like_jellyroll"/>
</dbReference>
<name>A0ABV1BEP8_9FIRM</name>
<dbReference type="PRINTS" id="PR00032">
    <property type="entry name" value="HTHARAC"/>
</dbReference>
<dbReference type="InterPro" id="IPR011051">
    <property type="entry name" value="RmlC_Cupin_sf"/>
</dbReference>
<comment type="caution">
    <text evidence="5">The sequence shown here is derived from an EMBL/GenBank/DDBJ whole genome shotgun (WGS) entry which is preliminary data.</text>
</comment>
<evidence type="ECO:0000256" key="2">
    <source>
        <dbReference type="ARBA" id="ARBA00023125"/>
    </source>
</evidence>
<evidence type="ECO:0000256" key="3">
    <source>
        <dbReference type="ARBA" id="ARBA00023163"/>
    </source>
</evidence>
<feature type="domain" description="HTH araC/xylS-type" evidence="4">
    <location>
        <begin position="164"/>
        <end position="262"/>
    </location>
</feature>
<gene>
    <name evidence="5" type="ORF">WMO28_09100</name>
</gene>
<dbReference type="InterPro" id="IPR009057">
    <property type="entry name" value="Homeodomain-like_sf"/>
</dbReference>
<dbReference type="Gene3D" id="2.60.120.10">
    <property type="entry name" value="Jelly Rolls"/>
    <property type="match status" value="1"/>
</dbReference>
<dbReference type="SUPFAM" id="SSF51182">
    <property type="entry name" value="RmlC-like cupins"/>
    <property type="match status" value="1"/>
</dbReference>
<dbReference type="EMBL" id="JBBMEJ010000009">
    <property type="protein sequence ID" value="MEQ2371098.1"/>
    <property type="molecule type" value="Genomic_DNA"/>
</dbReference>
<dbReference type="InterPro" id="IPR018062">
    <property type="entry name" value="HTH_AraC-typ_CS"/>
</dbReference>
<dbReference type="RefSeq" id="WP_178642452.1">
    <property type="nucleotide sequence ID" value="NZ_JBBMEJ010000009.1"/>
</dbReference>
<keyword evidence="3" id="KW-0804">Transcription</keyword>
<dbReference type="InterPro" id="IPR013096">
    <property type="entry name" value="Cupin_2"/>
</dbReference>
<evidence type="ECO:0000313" key="5">
    <source>
        <dbReference type="EMBL" id="MEQ2371098.1"/>
    </source>
</evidence>
<dbReference type="SUPFAM" id="SSF46689">
    <property type="entry name" value="Homeodomain-like"/>
    <property type="match status" value="2"/>
</dbReference>
<dbReference type="Pfam" id="PF12833">
    <property type="entry name" value="HTH_18"/>
    <property type="match status" value="1"/>
</dbReference>
<dbReference type="PANTHER" id="PTHR43280:SF2">
    <property type="entry name" value="HTH-TYPE TRANSCRIPTIONAL REGULATOR EXSA"/>
    <property type="match status" value="1"/>
</dbReference>
<sequence>MLPIYEEKKKDLHIHLKTSAHASPHLHNSTEFIYITEGSLELGMGQELFHMEEGDFAVIFPDVIHHYQVFSQGNNKACYLWAKPALNGQFTEIIQNSCPEDPVIKKEDVHPDIVNAVSCLLANRKAKDDDFAVEQAYVQILLARSIPHFQLTEKSRVESNDIIYQTVSYIARHFKESVSLESMARDLGISKFALSRVFSGTFHRNFNQFLNEQRLNYVVVHLECTEDSITDICMDAGFESQRTFNRVFRERYRMTPREYRNSYKEKYLREELT</sequence>